<reference evidence="3" key="1">
    <citation type="journal article" date="2019" name="Int. J. Syst. Evol. Microbiol.">
        <title>The Global Catalogue of Microorganisms (GCM) 10K type strain sequencing project: providing services to taxonomists for standard genome sequencing and annotation.</title>
        <authorList>
            <consortium name="The Broad Institute Genomics Platform"/>
            <consortium name="The Broad Institute Genome Sequencing Center for Infectious Disease"/>
            <person name="Wu L."/>
            <person name="Ma J."/>
        </authorList>
    </citation>
    <scope>NUCLEOTIDE SEQUENCE [LARGE SCALE GENOMIC DNA]</scope>
    <source>
        <strain evidence="3">JCM 9371</strain>
    </source>
</reference>
<evidence type="ECO:0000313" key="3">
    <source>
        <dbReference type="Proteomes" id="UP001597063"/>
    </source>
</evidence>
<name>A0ABW2XH98_9ACTN</name>
<dbReference type="Pfam" id="PF05685">
    <property type="entry name" value="Uma2"/>
    <property type="match status" value="1"/>
</dbReference>
<dbReference type="InterPro" id="IPR008538">
    <property type="entry name" value="Uma2"/>
</dbReference>
<dbReference type="PANTHER" id="PTHR35400:SF3">
    <property type="entry name" value="SLL1072 PROTEIN"/>
    <property type="match status" value="1"/>
</dbReference>
<evidence type="ECO:0000259" key="1">
    <source>
        <dbReference type="Pfam" id="PF05685"/>
    </source>
</evidence>
<accession>A0ABW2XH98</accession>
<keyword evidence="2" id="KW-0540">Nuclease</keyword>
<keyword evidence="3" id="KW-1185">Reference proteome</keyword>
<protein>
    <submittedName>
        <fullName evidence="2">Uma2 family endonuclease</fullName>
    </submittedName>
</protein>
<dbReference type="Proteomes" id="UP001597063">
    <property type="component" value="Unassembled WGS sequence"/>
</dbReference>
<proteinExistence type="predicted"/>
<dbReference type="Gene3D" id="3.90.1570.10">
    <property type="entry name" value="tt1808, chain A"/>
    <property type="match status" value="1"/>
</dbReference>
<sequence length="194" mass="21469">MAVMVQEPPVQEEQDALLEVFLSLDTPKGFRAELIDGEIVVTPPPVSQHEMIVGEITMQVGRDASARFHAAANKGLIMPSGGRCPSGYVIPDGTFALAELLVFKNEKPWTEPDGVAMVVEVTSRRAERDRGAKRYCYARGGIPLYLLVDREREEVTLHSKPEDGDYHQLNVMPYGKPLPIPEPFGFDLDTADFS</sequence>
<dbReference type="SUPFAM" id="SSF52980">
    <property type="entry name" value="Restriction endonuclease-like"/>
    <property type="match status" value="1"/>
</dbReference>
<comment type="caution">
    <text evidence="2">The sequence shown here is derived from an EMBL/GenBank/DDBJ whole genome shotgun (WGS) entry which is preliminary data.</text>
</comment>
<dbReference type="GO" id="GO:0004519">
    <property type="term" value="F:endonuclease activity"/>
    <property type="evidence" value="ECO:0007669"/>
    <property type="project" value="UniProtKB-KW"/>
</dbReference>
<dbReference type="InterPro" id="IPR011335">
    <property type="entry name" value="Restrct_endonuc-II-like"/>
</dbReference>
<dbReference type="InterPro" id="IPR012296">
    <property type="entry name" value="Nuclease_put_TT1808"/>
</dbReference>
<keyword evidence="2" id="KW-0378">Hydrolase</keyword>
<organism evidence="2 3">
    <name type="scientific">Actinomadura fibrosa</name>
    <dbReference type="NCBI Taxonomy" id="111802"/>
    <lineage>
        <taxon>Bacteria</taxon>
        <taxon>Bacillati</taxon>
        <taxon>Actinomycetota</taxon>
        <taxon>Actinomycetes</taxon>
        <taxon>Streptosporangiales</taxon>
        <taxon>Thermomonosporaceae</taxon>
        <taxon>Actinomadura</taxon>
    </lineage>
</organism>
<gene>
    <name evidence="2" type="ORF">ACFQZM_09265</name>
</gene>
<dbReference type="PANTHER" id="PTHR35400">
    <property type="entry name" value="SLR1083 PROTEIN"/>
    <property type="match status" value="1"/>
</dbReference>
<dbReference type="CDD" id="cd06260">
    <property type="entry name" value="DUF820-like"/>
    <property type="match status" value="1"/>
</dbReference>
<dbReference type="EMBL" id="JBHTGP010000004">
    <property type="protein sequence ID" value="MFD0684683.1"/>
    <property type="molecule type" value="Genomic_DNA"/>
</dbReference>
<keyword evidence="2" id="KW-0255">Endonuclease</keyword>
<dbReference type="RefSeq" id="WP_207399885.1">
    <property type="nucleotide sequence ID" value="NZ_CAACUY010000062.1"/>
</dbReference>
<feature type="domain" description="Putative restriction endonuclease" evidence="1">
    <location>
        <begin position="19"/>
        <end position="189"/>
    </location>
</feature>
<evidence type="ECO:0000313" key="2">
    <source>
        <dbReference type="EMBL" id="MFD0684683.1"/>
    </source>
</evidence>